<dbReference type="InterPro" id="IPR036249">
    <property type="entry name" value="Thioredoxin-like_sf"/>
</dbReference>
<name>A0ABN7RMG2_OIKDI</name>
<dbReference type="EMBL" id="OU015568">
    <property type="protein sequence ID" value="CAG5081209.1"/>
    <property type="molecule type" value="Genomic_DNA"/>
</dbReference>
<proteinExistence type="predicted"/>
<evidence type="ECO:0000313" key="3">
    <source>
        <dbReference type="Proteomes" id="UP001158576"/>
    </source>
</evidence>
<reference evidence="2 3" key="1">
    <citation type="submission" date="2021-04" db="EMBL/GenBank/DDBJ databases">
        <authorList>
            <person name="Bliznina A."/>
        </authorList>
    </citation>
    <scope>NUCLEOTIDE SEQUENCE [LARGE SCALE GENOMIC DNA]</scope>
</reference>
<sequence>MLKTSRFVRKRIETRLFTADTWKPVLLNKAIFSDKPYNLSEVTKGNSTISYHQRTQIEEEYLMMTLQTESPLVLTCVSKYCNQCSFASSEMGVLSRAQPKVRYLTVDIEDHPYIVDDLKIDAVPTYCIFVNRKEVFRITGRMNTAGIQSLFEALNTYAQFPLDKVEKKDSGMNDFKFFPVEPYGVVENWDLDRKTQLLRTIAHNIGAGISHTERTMVRKNPLELKKSTGLLAEQKAKLTVLDELRNLQPGESGYSALDSIFYDLIHELRQNAWARKPPTFFKGNDREKDKTSRQFSLEIGSPAHTISLQLAKQIQDDFLADPKVSNMIKYQRNMATVMDDYDEGDASLEYEFSSVIARRKVEPGIVSTVECSRVDFCKTVVRKNPLPGD</sequence>
<dbReference type="CDD" id="cd02947">
    <property type="entry name" value="TRX_family"/>
    <property type="match status" value="1"/>
</dbReference>
<dbReference type="PANTHER" id="PTHR45663">
    <property type="entry name" value="GEO12009P1"/>
    <property type="match status" value="1"/>
</dbReference>
<evidence type="ECO:0000259" key="1">
    <source>
        <dbReference type="Pfam" id="PF00085"/>
    </source>
</evidence>
<evidence type="ECO:0000313" key="2">
    <source>
        <dbReference type="EMBL" id="CAG5081209.1"/>
    </source>
</evidence>
<feature type="domain" description="Thioredoxin" evidence="1">
    <location>
        <begin position="64"/>
        <end position="149"/>
    </location>
</feature>
<dbReference type="PANTHER" id="PTHR45663:SF11">
    <property type="entry name" value="GEO12009P1"/>
    <property type="match status" value="1"/>
</dbReference>
<dbReference type="Gene3D" id="3.40.30.10">
    <property type="entry name" value="Glutaredoxin"/>
    <property type="match status" value="1"/>
</dbReference>
<accession>A0ABN7RMG2</accession>
<organism evidence="2 3">
    <name type="scientific">Oikopleura dioica</name>
    <name type="common">Tunicate</name>
    <dbReference type="NCBI Taxonomy" id="34765"/>
    <lineage>
        <taxon>Eukaryota</taxon>
        <taxon>Metazoa</taxon>
        <taxon>Chordata</taxon>
        <taxon>Tunicata</taxon>
        <taxon>Appendicularia</taxon>
        <taxon>Copelata</taxon>
        <taxon>Oikopleuridae</taxon>
        <taxon>Oikopleura</taxon>
    </lineage>
</organism>
<gene>
    <name evidence="2" type="ORF">OKIOD_LOCUS1371</name>
</gene>
<dbReference type="InterPro" id="IPR013766">
    <property type="entry name" value="Thioredoxin_domain"/>
</dbReference>
<protein>
    <submittedName>
        <fullName evidence="2">Oidioi.mRNA.OKI2018_I69.PAR.g9813.t1.cds</fullName>
    </submittedName>
</protein>
<keyword evidence="3" id="KW-1185">Reference proteome</keyword>
<dbReference type="Pfam" id="PF00085">
    <property type="entry name" value="Thioredoxin"/>
    <property type="match status" value="1"/>
</dbReference>
<dbReference type="Proteomes" id="UP001158576">
    <property type="component" value="Chromosome PAR"/>
</dbReference>
<dbReference type="SUPFAM" id="SSF52833">
    <property type="entry name" value="Thioredoxin-like"/>
    <property type="match status" value="1"/>
</dbReference>